<evidence type="ECO:0000313" key="1">
    <source>
        <dbReference type="EMBL" id="QBQ64971.1"/>
    </source>
</evidence>
<proteinExistence type="predicted"/>
<sequence>MDRHRPKSISPEIWTLSETSKDWMGNLRPLEARIVECIKYTVCCHISDMHLHKGVPRYIVNMWTPNEVADQEMKRQNLIFARPNVPDLLDLKERKGVYVKVYPDNGVPTDYQLAENEVFVRISLSGQMSPMTALYLDETQKQDVTNFLVTMYNESLESNLLERMQELYDTDPVPFAVPPSIITMLTSATDLGLVPDTTTATSSPPKIRGNNWSQMKTLPKLKIPEGPPAKWGAWLLGYEARYKIFEEGSDQAITTRFLADYADFVCMRESKATPKQTCETVLASLRAYSEGRAKRSRITEDLRSFGIGIKKRKRQEEEITLKTSEDLWTRAVFPVDENSEPTWIKEELEELERPTDIRWLSIEPNHTHTVVDAHAKEAVDQFNGIVDSLWASALVEKMQIAATRAYNELHSDRARVTTIPIITRKEWHGTVFSQLWGFVLIGPHHIKQETDRIPIVTVELTDRDNPEKYPNHSFVRFLYNKDTESMGHEDLLIRVTSIAKYRLFTFSTIRRVYIQPCSVYSKLILNQSAEARDKDFSINKKIEVYLDGRPVALSWKSWLIKVFCLEYLMAIHNNPQMEGFLANIRRLHMARHAMMEKAGVYIPHGSAPEDKCNECVINNPIVAYLARTWNELPNVYM</sequence>
<dbReference type="EMBL" id="MH688515">
    <property type="protein sequence ID" value="QBQ64971.1"/>
    <property type="molecule type" value="Viral_cRNA"/>
</dbReference>
<organism evidence="1">
    <name type="scientific">Thogotovirus dhoriense</name>
    <dbReference type="NCBI Taxonomy" id="11318"/>
    <lineage>
        <taxon>Viruses</taxon>
        <taxon>Riboviria</taxon>
        <taxon>Orthornavirae</taxon>
        <taxon>Negarnaviricota</taxon>
        <taxon>Polyploviricotina</taxon>
        <taxon>Insthoviricetes</taxon>
        <taxon>Articulavirales</taxon>
        <taxon>Orthomyxoviridae</taxon>
        <taxon>Thogotovirus</taxon>
    </lineage>
</organism>
<name>A0A482LUN4_9ORTO</name>
<accession>A0A482LUN4</accession>
<dbReference type="GO" id="GO:0039694">
    <property type="term" value="P:viral RNA genome replication"/>
    <property type="evidence" value="ECO:0007669"/>
    <property type="project" value="InterPro"/>
</dbReference>
<dbReference type="InterPro" id="IPR038372">
    <property type="entry name" value="PA/PA-X_sf"/>
</dbReference>
<dbReference type="Pfam" id="PF00603">
    <property type="entry name" value="Flu_PA"/>
    <property type="match status" value="1"/>
</dbReference>
<protein>
    <submittedName>
        <fullName evidence="1">PA</fullName>
    </submittedName>
</protein>
<dbReference type="InterPro" id="IPR001009">
    <property type="entry name" value="PA/PA-X"/>
</dbReference>
<reference evidence="1" key="1">
    <citation type="submission" date="2018-07" db="EMBL/GenBank/DDBJ databases">
        <title>Viromes of Hyalomma asiaticum, Hyalomma detritum and Dermacentor nuttalli ticks from Xinjiang Uygur Autonomous Region, China.</title>
        <authorList>
            <person name="Shen S."/>
            <person name="Moming A."/>
            <person name="Luo T."/>
            <person name="Chang C."/>
            <person name="Fang Y."/>
            <person name="Wang J."/>
            <person name="Kou C."/>
            <person name="Wang C."/>
            <person name="Su Z."/>
            <person name="Zhang Y."/>
            <person name="Tang S."/>
            <person name="Wu Q."/>
            <person name="Duan X."/>
            <person name="Zhu L."/>
            <person name="Liu X."/>
            <person name="An R."/>
            <person name="Shi J."/>
            <person name="Yang J."/>
            <person name="Zhang Z."/>
            <person name="Liang J."/>
            <person name="Guo R."/>
            <person name="Wang H."/>
            <person name="Zhang Y."/>
            <person name="Sun S."/>
            <person name="Hu Z."/>
            <person name="Deng F."/>
        </authorList>
    </citation>
    <scope>NUCLEOTIDE SEQUENCE</scope>
    <source>
        <strain evidence="1">17-GRT169</strain>
    </source>
</reference>
<dbReference type="GO" id="GO:0003723">
    <property type="term" value="F:RNA binding"/>
    <property type="evidence" value="ECO:0007669"/>
    <property type="project" value="InterPro"/>
</dbReference>
<dbReference type="Gene3D" id="3.40.91.90">
    <property type="entry name" value="Influenza RNA-dependent RNA polymerase subunit PA, endonuclease domain"/>
    <property type="match status" value="1"/>
</dbReference>